<dbReference type="Proteomes" id="UP000248079">
    <property type="component" value="Unassembled WGS sequence"/>
</dbReference>
<comment type="caution">
    <text evidence="2">The sequence shown here is derived from an EMBL/GenBank/DDBJ whole genome shotgun (WGS) entry which is preliminary data.</text>
</comment>
<gene>
    <name evidence="2" type="ORF">DF185_06360</name>
</gene>
<evidence type="ECO:0000313" key="2">
    <source>
        <dbReference type="EMBL" id="PXY02266.1"/>
    </source>
</evidence>
<reference evidence="2 3" key="1">
    <citation type="submission" date="2018-05" db="EMBL/GenBank/DDBJ databases">
        <title>Marinifilum breve JC075T sp. nov., a marine bacterium isolated from Yongle Blue Hole in the South China Sea.</title>
        <authorList>
            <person name="Fu T."/>
        </authorList>
    </citation>
    <scope>NUCLEOTIDE SEQUENCE [LARGE SCALE GENOMIC DNA]</scope>
    <source>
        <strain evidence="2 3">JC075</strain>
    </source>
</reference>
<dbReference type="InterPro" id="IPR050789">
    <property type="entry name" value="Diverse_Enzym_Activities"/>
</dbReference>
<dbReference type="SUPFAM" id="SSF56601">
    <property type="entry name" value="beta-lactamase/transpeptidase-like"/>
    <property type="match status" value="1"/>
</dbReference>
<dbReference type="Pfam" id="PF00144">
    <property type="entry name" value="Beta-lactamase"/>
    <property type="match status" value="1"/>
</dbReference>
<proteinExistence type="predicted"/>
<dbReference type="EMBL" id="QFLI01000002">
    <property type="protein sequence ID" value="PXY02266.1"/>
    <property type="molecule type" value="Genomic_DNA"/>
</dbReference>
<dbReference type="PROSITE" id="PS51257">
    <property type="entry name" value="PROKAR_LIPOPROTEIN"/>
    <property type="match status" value="1"/>
</dbReference>
<dbReference type="Gene3D" id="3.40.710.10">
    <property type="entry name" value="DD-peptidase/beta-lactamase superfamily"/>
    <property type="match status" value="1"/>
</dbReference>
<dbReference type="InterPro" id="IPR012338">
    <property type="entry name" value="Beta-lactam/transpept-like"/>
</dbReference>
<dbReference type="PANTHER" id="PTHR43283">
    <property type="entry name" value="BETA-LACTAMASE-RELATED"/>
    <property type="match status" value="1"/>
</dbReference>
<keyword evidence="3" id="KW-1185">Reference proteome</keyword>
<dbReference type="PANTHER" id="PTHR43283:SF7">
    <property type="entry name" value="BETA-LACTAMASE-RELATED DOMAIN-CONTAINING PROTEIN"/>
    <property type="match status" value="1"/>
</dbReference>
<protein>
    <recommendedName>
        <fullName evidence="1">Beta-lactamase-related domain-containing protein</fullName>
    </recommendedName>
</protein>
<sequence length="372" mass="42636">MISKNNKCMRILIVVLIILGFTGCKEKMVCSYRIPVDKGDGLMVSTLEKHAFDTTRFVEVNEDICQGKYGNVHSVLLLHKNELLVEQYYNDWDENEMHFLASTTKSFSAILMGIAIDQGRIKDEHEKMLNFFPEYSVLADDSLKRRVCIKHLLTNASGFEWDEHALAVDDPQNMGVQMDKKEDWLKESLALPMDTMPGSIYAYSGPNNIIVGEIIKRATGKNADEFANENLFAPLGIKEYDWYFKNGVCDMSGGLKLKVRDIAKYGMLHLNQGKWKDKQVVSSEWMKKTFEPYIEIKHTVYSCFQWRMVETEYGFNSWFIPGNGGQIISVVPELDLVIIINADNRGIRKDECIPLEHLIKALTEIHPECKKN</sequence>
<evidence type="ECO:0000313" key="3">
    <source>
        <dbReference type="Proteomes" id="UP000248079"/>
    </source>
</evidence>
<dbReference type="InterPro" id="IPR001466">
    <property type="entry name" value="Beta-lactam-related"/>
</dbReference>
<organism evidence="2 3">
    <name type="scientific">Marinifilum breve</name>
    <dbReference type="NCBI Taxonomy" id="2184082"/>
    <lineage>
        <taxon>Bacteria</taxon>
        <taxon>Pseudomonadati</taxon>
        <taxon>Bacteroidota</taxon>
        <taxon>Bacteroidia</taxon>
        <taxon>Marinilabiliales</taxon>
        <taxon>Marinifilaceae</taxon>
    </lineage>
</organism>
<accession>A0A2V4A0Z2</accession>
<dbReference type="OrthoDB" id="9773047at2"/>
<feature type="domain" description="Beta-lactamase-related" evidence="1">
    <location>
        <begin position="74"/>
        <end position="340"/>
    </location>
</feature>
<evidence type="ECO:0000259" key="1">
    <source>
        <dbReference type="Pfam" id="PF00144"/>
    </source>
</evidence>
<dbReference type="AlphaFoldDB" id="A0A2V4A0Z2"/>
<name>A0A2V4A0Z2_9BACT</name>